<dbReference type="Proteomes" id="UP000265955">
    <property type="component" value="Unassembled WGS sequence"/>
</dbReference>
<evidence type="ECO:0000313" key="2">
    <source>
        <dbReference type="EMBL" id="RJF95364.1"/>
    </source>
</evidence>
<feature type="compositionally biased region" description="Basic and acidic residues" evidence="1">
    <location>
        <begin position="110"/>
        <end position="120"/>
    </location>
</feature>
<sequence>MQVAKLEEISAKLEQLRDELYRTSSAQDQPLDEHGRLVQLAKECDFMLPPRLTVANLTGTVERKLANIAVLLERARKHESLPDDAQAAAEQEYTLTDEDYAAHTHQQSAGDEKHDADRRH</sequence>
<comment type="caution">
    <text evidence="2">The sequence shown here is derived from an EMBL/GenBank/DDBJ whole genome shotgun (WGS) entry which is preliminary data.</text>
</comment>
<reference evidence="3" key="1">
    <citation type="submission" date="2018-09" db="EMBL/GenBank/DDBJ databases">
        <authorList>
            <person name="Zhu H."/>
        </authorList>
    </citation>
    <scope>NUCLEOTIDE SEQUENCE [LARGE SCALE GENOMIC DNA]</scope>
    <source>
        <strain evidence="3">K1R23-30</strain>
    </source>
</reference>
<dbReference type="AlphaFoldDB" id="A0A3A3FJE5"/>
<feature type="region of interest" description="Disordered" evidence="1">
    <location>
        <begin position="76"/>
        <end position="120"/>
    </location>
</feature>
<keyword evidence="3" id="KW-1185">Reference proteome</keyword>
<accession>A0A3A3FJE5</accession>
<name>A0A3A3FJE5_9BURK</name>
<gene>
    <name evidence="2" type="ORF">D3871_18220</name>
</gene>
<proteinExistence type="predicted"/>
<organism evidence="2 3">
    <name type="scientific">Noviherbaspirillum saxi</name>
    <dbReference type="NCBI Taxonomy" id="2320863"/>
    <lineage>
        <taxon>Bacteria</taxon>
        <taxon>Pseudomonadati</taxon>
        <taxon>Pseudomonadota</taxon>
        <taxon>Betaproteobacteria</taxon>
        <taxon>Burkholderiales</taxon>
        <taxon>Oxalobacteraceae</taxon>
        <taxon>Noviherbaspirillum</taxon>
    </lineage>
</organism>
<dbReference type="RefSeq" id="WP_119770514.1">
    <property type="nucleotide sequence ID" value="NZ_QYUO01000002.1"/>
</dbReference>
<protein>
    <submittedName>
        <fullName evidence="2">Uncharacterized protein</fullName>
    </submittedName>
</protein>
<evidence type="ECO:0000256" key="1">
    <source>
        <dbReference type="SAM" id="MobiDB-lite"/>
    </source>
</evidence>
<dbReference type="EMBL" id="QYUO01000002">
    <property type="protein sequence ID" value="RJF95364.1"/>
    <property type="molecule type" value="Genomic_DNA"/>
</dbReference>
<dbReference type="OrthoDB" id="8757534at2"/>
<evidence type="ECO:0000313" key="3">
    <source>
        <dbReference type="Proteomes" id="UP000265955"/>
    </source>
</evidence>